<dbReference type="Pfam" id="PF00133">
    <property type="entry name" value="tRNA-synt_1"/>
    <property type="match status" value="1"/>
</dbReference>
<dbReference type="GO" id="GO:0004823">
    <property type="term" value="F:leucine-tRNA ligase activity"/>
    <property type="evidence" value="ECO:0007669"/>
    <property type="project" value="UniProtKB-UniRule"/>
</dbReference>
<keyword evidence="5 9" id="KW-0067">ATP-binding</keyword>
<dbReference type="SUPFAM" id="SSF52374">
    <property type="entry name" value="Nucleotidylyl transferase"/>
    <property type="match status" value="1"/>
</dbReference>
<dbReference type="InterPro" id="IPR025709">
    <property type="entry name" value="Leu_tRNA-synth_edit"/>
</dbReference>
<dbReference type="InterPro" id="IPR001412">
    <property type="entry name" value="aa-tRNA-synth_I_CS"/>
</dbReference>
<dbReference type="Proteomes" id="UP000176631">
    <property type="component" value="Unassembled WGS sequence"/>
</dbReference>
<dbReference type="PANTHER" id="PTHR43740">
    <property type="entry name" value="LEUCYL-TRNA SYNTHETASE"/>
    <property type="match status" value="1"/>
</dbReference>
<evidence type="ECO:0000256" key="6">
    <source>
        <dbReference type="ARBA" id="ARBA00022917"/>
    </source>
</evidence>
<evidence type="ECO:0000256" key="9">
    <source>
        <dbReference type="HAMAP-Rule" id="MF_00049"/>
    </source>
</evidence>
<feature type="short sequence motif" description="'KMSKS' region" evidence="9">
    <location>
        <begin position="608"/>
        <end position="612"/>
    </location>
</feature>
<comment type="catalytic activity">
    <reaction evidence="8 9">
        <text>tRNA(Leu) + L-leucine + ATP = L-leucyl-tRNA(Leu) + AMP + diphosphate</text>
        <dbReference type="Rhea" id="RHEA:11688"/>
        <dbReference type="Rhea" id="RHEA-COMP:9613"/>
        <dbReference type="Rhea" id="RHEA-COMP:9622"/>
        <dbReference type="ChEBI" id="CHEBI:30616"/>
        <dbReference type="ChEBI" id="CHEBI:33019"/>
        <dbReference type="ChEBI" id="CHEBI:57427"/>
        <dbReference type="ChEBI" id="CHEBI:78442"/>
        <dbReference type="ChEBI" id="CHEBI:78494"/>
        <dbReference type="ChEBI" id="CHEBI:456215"/>
        <dbReference type="EC" id="6.1.1.4"/>
    </reaction>
</comment>
<dbReference type="PRINTS" id="PR00985">
    <property type="entry name" value="TRNASYNTHLEU"/>
</dbReference>
<dbReference type="PANTHER" id="PTHR43740:SF2">
    <property type="entry name" value="LEUCINE--TRNA LIGASE, MITOCHONDRIAL"/>
    <property type="match status" value="1"/>
</dbReference>
<dbReference type="InterPro" id="IPR013155">
    <property type="entry name" value="M/V/L/I-tRNA-synth_anticd-bd"/>
</dbReference>
<reference evidence="15 16" key="1">
    <citation type="journal article" date="2016" name="Nat. Commun.">
        <title>Thousands of microbial genomes shed light on interconnected biogeochemical processes in an aquifer system.</title>
        <authorList>
            <person name="Anantharaman K."/>
            <person name="Brown C.T."/>
            <person name="Hug L.A."/>
            <person name="Sharon I."/>
            <person name="Castelle C.J."/>
            <person name="Probst A.J."/>
            <person name="Thomas B.C."/>
            <person name="Singh A."/>
            <person name="Wilkins M.J."/>
            <person name="Karaoz U."/>
            <person name="Brodie E.L."/>
            <person name="Williams K.H."/>
            <person name="Hubbard S.S."/>
            <person name="Banfield J.F."/>
        </authorList>
    </citation>
    <scope>NUCLEOTIDE SEQUENCE [LARGE SCALE GENOMIC DNA]</scope>
</reference>
<dbReference type="NCBIfam" id="TIGR00396">
    <property type="entry name" value="leuS_bact"/>
    <property type="match status" value="1"/>
</dbReference>
<feature type="domain" description="Methionyl/Valyl/Leucyl/Isoleucyl-tRNA synthetase anticodon-binding" evidence="12">
    <location>
        <begin position="683"/>
        <end position="793"/>
    </location>
</feature>
<comment type="subcellular location">
    <subcellularLocation>
        <location evidence="9">Cytoplasm</location>
    </subcellularLocation>
</comment>
<dbReference type="CDD" id="cd00812">
    <property type="entry name" value="LeuRS_core"/>
    <property type="match status" value="1"/>
</dbReference>
<keyword evidence="4 9" id="KW-0547">Nucleotide-binding</keyword>
<keyword evidence="3 9" id="KW-0436">Ligase</keyword>
<dbReference type="GO" id="GO:0005524">
    <property type="term" value="F:ATP binding"/>
    <property type="evidence" value="ECO:0007669"/>
    <property type="project" value="UniProtKB-UniRule"/>
</dbReference>
<dbReference type="InterPro" id="IPR002302">
    <property type="entry name" value="Leu-tRNA-ligase"/>
</dbReference>
<dbReference type="HAMAP" id="MF_00049_B">
    <property type="entry name" value="Leu_tRNA_synth_B"/>
    <property type="match status" value="1"/>
</dbReference>
<dbReference type="GO" id="GO:0005829">
    <property type="term" value="C:cytosol"/>
    <property type="evidence" value="ECO:0007669"/>
    <property type="project" value="TreeGrafter"/>
</dbReference>
<keyword evidence="2 9" id="KW-0963">Cytoplasm</keyword>
<dbReference type="GO" id="GO:0002161">
    <property type="term" value="F:aminoacyl-tRNA deacylase activity"/>
    <property type="evidence" value="ECO:0007669"/>
    <property type="project" value="InterPro"/>
</dbReference>
<dbReference type="FunFam" id="1.10.730.10:FF:000002">
    <property type="entry name" value="Leucine--tRNA ligase"/>
    <property type="match status" value="1"/>
</dbReference>
<dbReference type="InterPro" id="IPR009008">
    <property type="entry name" value="Val/Leu/Ile-tRNA-synth_edit"/>
</dbReference>
<dbReference type="STRING" id="1802593.A2172_02685"/>
<dbReference type="AlphaFoldDB" id="A0A1G1W6N9"/>
<dbReference type="Pfam" id="PF13603">
    <property type="entry name" value="tRNA-synt_1_2"/>
    <property type="match status" value="1"/>
</dbReference>
<comment type="caution">
    <text evidence="9">Lacks conserved residue(s) required for the propagation of feature annotation.</text>
</comment>
<dbReference type="Gene3D" id="3.40.50.620">
    <property type="entry name" value="HUPs"/>
    <property type="match status" value="2"/>
</dbReference>
<evidence type="ECO:0000256" key="7">
    <source>
        <dbReference type="ARBA" id="ARBA00023146"/>
    </source>
</evidence>
<evidence type="ECO:0000256" key="8">
    <source>
        <dbReference type="ARBA" id="ARBA00047469"/>
    </source>
</evidence>
<evidence type="ECO:0000256" key="5">
    <source>
        <dbReference type="ARBA" id="ARBA00022840"/>
    </source>
</evidence>
<feature type="domain" description="Leucyl-tRNA synthetase editing" evidence="14">
    <location>
        <begin position="223"/>
        <end position="412"/>
    </location>
</feature>
<dbReference type="InterPro" id="IPR014729">
    <property type="entry name" value="Rossmann-like_a/b/a_fold"/>
</dbReference>
<evidence type="ECO:0000256" key="4">
    <source>
        <dbReference type="ARBA" id="ARBA00022741"/>
    </source>
</evidence>
<feature type="binding site" evidence="9">
    <location>
        <position position="611"/>
    </location>
    <ligand>
        <name>ATP</name>
        <dbReference type="ChEBI" id="CHEBI:30616"/>
    </ligand>
</feature>
<gene>
    <name evidence="9" type="primary">leuS</name>
    <name evidence="15" type="ORF">A2172_02685</name>
</gene>
<evidence type="ECO:0000256" key="1">
    <source>
        <dbReference type="ARBA" id="ARBA00005594"/>
    </source>
</evidence>
<dbReference type="SUPFAM" id="SSF47323">
    <property type="entry name" value="Anticodon-binding domain of a subclass of class I aminoacyl-tRNA synthetases"/>
    <property type="match status" value="1"/>
</dbReference>
<dbReference type="Pfam" id="PF08264">
    <property type="entry name" value="Anticodon_1"/>
    <property type="match status" value="1"/>
</dbReference>
<dbReference type="InterPro" id="IPR015413">
    <property type="entry name" value="Methionyl/Leucyl_tRNA_Synth"/>
</dbReference>
<name>A0A1G1W6N9_9BACT</name>
<feature type="domain" description="Methionyl/Leucyl tRNA synthetase" evidence="13">
    <location>
        <begin position="42"/>
        <end position="185"/>
    </location>
</feature>
<dbReference type="Gene3D" id="1.10.730.10">
    <property type="entry name" value="Isoleucyl-tRNA Synthetase, Domain 1"/>
    <property type="match status" value="2"/>
</dbReference>
<dbReference type="SUPFAM" id="SSF50677">
    <property type="entry name" value="ValRS/IleRS/LeuRS editing domain"/>
    <property type="match status" value="1"/>
</dbReference>
<dbReference type="EC" id="6.1.1.4" evidence="9"/>
<evidence type="ECO:0000259" key="11">
    <source>
        <dbReference type="Pfam" id="PF00133"/>
    </source>
</evidence>
<evidence type="ECO:0000259" key="12">
    <source>
        <dbReference type="Pfam" id="PF08264"/>
    </source>
</evidence>
<comment type="caution">
    <text evidence="15">The sequence shown here is derived from an EMBL/GenBank/DDBJ whole genome shotgun (WGS) entry which is preliminary data.</text>
</comment>
<evidence type="ECO:0000313" key="16">
    <source>
        <dbReference type="Proteomes" id="UP000176631"/>
    </source>
</evidence>
<dbReference type="CDD" id="cd07958">
    <property type="entry name" value="Anticodon_Ia_Leu_BEm"/>
    <property type="match status" value="1"/>
</dbReference>
<evidence type="ECO:0000256" key="2">
    <source>
        <dbReference type="ARBA" id="ARBA00022490"/>
    </source>
</evidence>
<proteinExistence type="inferred from homology"/>
<keyword evidence="6 9" id="KW-0648">Protein biosynthesis</keyword>
<dbReference type="EMBL" id="MHCP01000028">
    <property type="protein sequence ID" value="OGY23254.1"/>
    <property type="molecule type" value="Genomic_DNA"/>
</dbReference>
<comment type="similarity">
    <text evidence="1 9 10">Belongs to the class-I aminoacyl-tRNA synthetase family.</text>
</comment>
<evidence type="ECO:0000256" key="3">
    <source>
        <dbReference type="ARBA" id="ARBA00022598"/>
    </source>
</evidence>
<accession>A0A1G1W6N9</accession>
<dbReference type="InterPro" id="IPR002300">
    <property type="entry name" value="aa-tRNA-synth_Ia"/>
</dbReference>
<evidence type="ECO:0000313" key="15">
    <source>
        <dbReference type="EMBL" id="OGY23254.1"/>
    </source>
</evidence>
<evidence type="ECO:0000259" key="14">
    <source>
        <dbReference type="Pfam" id="PF13603"/>
    </source>
</evidence>
<dbReference type="Pfam" id="PF09334">
    <property type="entry name" value="tRNA-synt_1g"/>
    <property type="match status" value="1"/>
</dbReference>
<protein>
    <recommendedName>
        <fullName evidence="9">Leucine--tRNA ligase</fullName>
        <ecNumber evidence="9">6.1.1.4</ecNumber>
    </recommendedName>
    <alternativeName>
        <fullName evidence="9">Leucyl-tRNA synthetase</fullName>
        <shortName evidence="9">LeuRS</shortName>
    </alternativeName>
</protein>
<evidence type="ECO:0000256" key="10">
    <source>
        <dbReference type="RuleBase" id="RU363035"/>
    </source>
</evidence>
<dbReference type="InterPro" id="IPR009080">
    <property type="entry name" value="tRNAsynth_Ia_anticodon-bd"/>
</dbReference>
<keyword evidence="7 9" id="KW-0030">Aminoacyl-tRNA synthetase</keyword>
<organism evidence="15 16">
    <name type="scientific">Candidatus Woykebacteria bacterium RBG_13_40_15</name>
    <dbReference type="NCBI Taxonomy" id="1802593"/>
    <lineage>
        <taxon>Bacteria</taxon>
        <taxon>Candidatus Woykeibacteriota</taxon>
    </lineage>
</organism>
<evidence type="ECO:0000259" key="13">
    <source>
        <dbReference type="Pfam" id="PF09334"/>
    </source>
</evidence>
<sequence>MDIPRYDPKEIEKKYREKWSKDKLFNVDVQKAKKPFFNLMMFPYPSGEGLHVGHVYAFSGSDTFGRFKRMSGFDVFEPMGFDSFGIHSENYAIKKNIHPKELIEETTTFFREKQLKRLGALFDWDHQAITSDPDYYKWTQWIFTQLFKAGLAMRKKAPVDWCPSCKTVLADEQVIAGKCERCGTSVVQKELEQWFLKITDYAEKLLANLDHIDWSESTKQMQRNWIGKSEGVNIHSKIKDLKIEFEAFDSVPQTFRAQTFTIIAPEHPLVPELVKGTAFEKPVLEFVEKIKKERTVKGYDPNIETEGIFTGRYVDNPFGTGDLPIWISSFVVMGYGSGIVHCSAHDERDFAFAKKYGIPLRPVMFPEDRKLAEKVRNLEVAYCRDLQGVLEQPKEFTGRRWGEVREEAIKYLEKKGIASRAINYHLRDWLISRQRYWGPPIPMIYCEKCGKEGKGEEVKGKVLLPGWYTVPSSDLPVLLPDIKDYRPKGAGVSPLAAVSDFVNVKCPLCGSQARRETDVSDTFLDSSWYFLRYPTVNEPNSKEVAFDKGVTKKWLPVDMYIGGNEHAVLHLLYTRFVTMALNDIGLIDFEEPFKKFRSHGLIIHGGAKMSKSRGNVVNPNEYMDTYGTDTLRMYLLFIGPYELGGDFADVAISGVYRFLNRVWKITHEISDQAAPSANSLVAREINKLVKKITEDIEFLRFNTAIAALMEFLNFAYNHKGEIDRKTLKKFLILLSVFAPFISEELWNKIGEKYSIHNQSWPTFDEESLKEEKLTIAVQVNGKLRGTIEIQNSELSLLATRLSSPKSGEAGVQNEVDKRTREEPRIKVYIEGKKLKNVIYVPGKIINYVLDKID</sequence>
<dbReference type="PROSITE" id="PS00178">
    <property type="entry name" value="AA_TRNA_LIGASE_I"/>
    <property type="match status" value="1"/>
</dbReference>
<dbReference type="GO" id="GO:0006429">
    <property type="term" value="P:leucyl-tRNA aminoacylation"/>
    <property type="evidence" value="ECO:0007669"/>
    <property type="project" value="UniProtKB-UniRule"/>
</dbReference>
<dbReference type="Gene3D" id="3.10.20.590">
    <property type="match status" value="1"/>
</dbReference>
<feature type="domain" description="Aminoacyl-tRNA synthetase class Ia" evidence="11">
    <location>
        <begin position="512"/>
        <end position="636"/>
    </location>
</feature>